<dbReference type="InterPro" id="IPR044668">
    <property type="entry name" value="PuuD-like"/>
</dbReference>
<dbReference type="GO" id="GO:0016787">
    <property type="term" value="F:hydrolase activity"/>
    <property type="evidence" value="ECO:0007669"/>
    <property type="project" value="UniProtKB-KW"/>
</dbReference>
<dbReference type="InterPro" id="IPR029062">
    <property type="entry name" value="Class_I_gatase-like"/>
</dbReference>
<accession>A0ABP6WC22</accession>
<evidence type="ECO:0000313" key="1">
    <source>
        <dbReference type="EMBL" id="GAA3547736.1"/>
    </source>
</evidence>
<dbReference type="PANTHER" id="PTHR43235:SF1">
    <property type="entry name" value="GLUTAMINE AMIDOTRANSFERASE PB2B2.05-RELATED"/>
    <property type="match status" value="1"/>
</dbReference>
<keyword evidence="1" id="KW-0378">Hydrolase</keyword>
<protein>
    <submittedName>
        <fullName evidence="1">Gamma-glutamyl-gamma-aminobutyrate hydrolase family protein</fullName>
    </submittedName>
</protein>
<keyword evidence="2" id="KW-1185">Reference proteome</keyword>
<evidence type="ECO:0000313" key="2">
    <source>
        <dbReference type="Proteomes" id="UP001500795"/>
    </source>
</evidence>
<name>A0ABP6WC22_9GAMM</name>
<dbReference type="SUPFAM" id="SSF52317">
    <property type="entry name" value="Class I glutamine amidotransferase-like"/>
    <property type="match status" value="1"/>
</dbReference>
<proteinExistence type="predicted"/>
<dbReference type="EMBL" id="BAABCX010000005">
    <property type="protein sequence ID" value="GAA3547736.1"/>
    <property type="molecule type" value="Genomic_DNA"/>
</dbReference>
<dbReference type="PANTHER" id="PTHR43235">
    <property type="entry name" value="GLUTAMINE AMIDOTRANSFERASE PB2B2.05-RELATED"/>
    <property type="match status" value="1"/>
</dbReference>
<dbReference type="InterPro" id="IPR011697">
    <property type="entry name" value="Peptidase_C26"/>
</dbReference>
<sequence>MVVNKYITALVEAAGVDTVLLPALETGIPAGVLARLDGICLTGSYSNVEPHHYGRPPLPEDCRHDPARDGSAFSLIRQARELNLPMLGICRGFQEMNVAYGGSLYHRLQDRPGMLDHREPEGGDTNGHYHPAHDISLNPLGLLARISDLHSSRVNSLHQQGIDRLGQGLTADATAPDGLIEAISDPSLAFALGVQWHPEWQTRHHPLYRAIFTAFGEACAQHQRRFNA</sequence>
<dbReference type="Gene3D" id="3.40.50.880">
    <property type="match status" value="1"/>
</dbReference>
<dbReference type="Proteomes" id="UP001500795">
    <property type="component" value="Unassembled WGS sequence"/>
</dbReference>
<reference evidence="2" key="1">
    <citation type="journal article" date="2019" name="Int. J. Syst. Evol. Microbiol.">
        <title>The Global Catalogue of Microorganisms (GCM) 10K type strain sequencing project: providing services to taxonomists for standard genome sequencing and annotation.</title>
        <authorList>
            <consortium name="The Broad Institute Genomics Platform"/>
            <consortium name="The Broad Institute Genome Sequencing Center for Infectious Disease"/>
            <person name="Wu L."/>
            <person name="Ma J."/>
        </authorList>
    </citation>
    <scope>NUCLEOTIDE SEQUENCE [LARGE SCALE GENOMIC DNA]</scope>
    <source>
        <strain evidence="2">JCM 17110</strain>
    </source>
</reference>
<comment type="caution">
    <text evidence="1">The sequence shown here is derived from an EMBL/GenBank/DDBJ whole genome shotgun (WGS) entry which is preliminary data.</text>
</comment>
<dbReference type="PROSITE" id="PS51273">
    <property type="entry name" value="GATASE_TYPE_1"/>
    <property type="match status" value="1"/>
</dbReference>
<gene>
    <name evidence="1" type="ORF">GCM10022394_29800</name>
</gene>
<dbReference type="Pfam" id="PF07722">
    <property type="entry name" value="Peptidase_C26"/>
    <property type="match status" value="1"/>
</dbReference>
<organism evidence="1 2">
    <name type="scientific">Zobellella aerophila</name>
    <dbReference type="NCBI Taxonomy" id="870480"/>
    <lineage>
        <taxon>Bacteria</taxon>
        <taxon>Pseudomonadati</taxon>
        <taxon>Pseudomonadota</taxon>
        <taxon>Gammaproteobacteria</taxon>
        <taxon>Aeromonadales</taxon>
        <taxon>Aeromonadaceae</taxon>
        <taxon>Zobellella</taxon>
    </lineage>
</organism>
<dbReference type="CDD" id="cd01745">
    <property type="entry name" value="GATase1_2"/>
    <property type="match status" value="1"/>
</dbReference>